<evidence type="ECO:0000256" key="7">
    <source>
        <dbReference type="ARBA" id="ARBA00023136"/>
    </source>
</evidence>
<evidence type="ECO:0000256" key="1">
    <source>
        <dbReference type="ARBA" id="ARBA00004651"/>
    </source>
</evidence>
<feature type="transmembrane region" description="Helical" evidence="9">
    <location>
        <begin position="318"/>
        <end position="339"/>
    </location>
</feature>
<feature type="compositionally biased region" description="Basic residues" evidence="8">
    <location>
        <begin position="1"/>
        <end position="10"/>
    </location>
</feature>
<evidence type="ECO:0000313" key="10">
    <source>
        <dbReference type="EMBL" id="SJN19578.1"/>
    </source>
</evidence>
<keyword evidence="7 9" id="KW-0472">Membrane</keyword>
<dbReference type="PROSITE" id="PS01303">
    <property type="entry name" value="BCCT"/>
    <property type="match status" value="1"/>
</dbReference>
<dbReference type="InterPro" id="IPR018093">
    <property type="entry name" value="BCCT_CS"/>
</dbReference>
<dbReference type="Proteomes" id="UP000188342">
    <property type="component" value="Unassembled WGS sequence"/>
</dbReference>
<feature type="region of interest" description="Disordered" evidence="8">
    <location>
        <begin position="1"/>
        <end position="56"/>
    </location>
</feature>
<feature type="transmembrane region" description="Helical" evidence="9">
    <location>
        <begin position="530"/>
        <end position="549"/>
    </location>
</feature>
<feature type="transmembrane region" description="Helical" evidence="9">
    <location>
        <begin position="351"/>
        <end position="373"/>
    </location>
</feature>
<sequence length="649" mass="69160">MTIVNPRRHIYMAEQDRPKDLNPPGSRRRDRKKPRSAARPVGNKQRAGSPLSAGHPRDLLDVHGGVARLTGQGKVLENAHPALEPSAEALKHERPGELDKVVFGITAVLSIAFVIWGAVAPAQLNAASGHGLEWVVKNTGWLFATAATGFVFFVLWLAISPYGRIPLGRDGEEPEFTTTSWIAMMFSAGMGIGLMFYGAAEPLAHFVTPPPGTGEADVKKAMATTLFHWGLHPWAIYAIVGVAIAYGVFRKGRPLTISAVFEPLLGKRQTYGPAGKVIDIFAIFATLFGSATSLGLGALQIAEGAKIVGWLDEATNKFLVVLITVLTICFILSAVSGVGKGIQYLSNINMVLALVLALFVFVVGPTVFILNLIPSTLGTYLQDLMMMSARTGVSGGDKTSDWLAGWTIFYWAWWVSWTPFVGMFIARISKGRTIRQFVSGVLLVPSVVSLVWFAIFGGAAINSERIGAKLSEAGSSEAMLFALLDTMPWAKVTSVLVMVLVGIFFVSGADAASIVMGTLSENGTIEPSRWSVIFWGIATGAVAAIMLVTGGSDALGGLQQIIIVAGLPFMVIMIGMAIALVKDLARDPMIVRGQYAKAAVEKAIVEGVTAHGDDFHFAVEPTAPGEGAGSMVDTSTMEAVTDETEDPRV</sequence>
<name>A0A1R4IIM2_9ACTN</name>
<evidence type="ECO:0000256" key="6">
    <source>
        <dbReference type="ARBA" id="ARBA00022989"/>
    </source>
</evidence>
<dbReference type="EMBL" id="FUKQ01000007">
    <property type="protein sequence ID" value="SJN19578.1"/>
    <property type="molecule type" value="Genomic_DNA"/>
</dbReference>
<dbReference type="InterPro" id="IPR000060">
    <property type="entry name" value="BCCT_transptr"/>
</dbReference>
<feature type="transmembrane region" description="Helical" evidence="9">
    <location>
        <begin position="101"/>
        <end position="119"/>
    </location>
</feature>
<feature type="region of interest" description="Disordered" evidence="8">
    <location>
        <begin position="625"/>
        <end position="649"/>
    </location>
</feature>
<feature type="transmembrane region" description="Helical" evidence="9">
    <location>
        <begin position="277"/>
        <end position="298"/>
    </location>
</feature>
<dbReference type="NCBIfam" id="TIGR00842">
    <property type="entry name" value="bcct"/>
    <property type="match status" value="1"/>
</dbReference>
<feature type="transmembrane region" description="Helical" evidence="9">
    <location>
        <begin position="438"/>
        <end position="461"/>
    </location>
</feature>
<dbReference type="GO" id="GO:0005886">
    <property type="term" value="C:plasma membrane"/>
    <property type="evidence" value="ECO:0007669"/>
    <property type="project" value="UniProtKB-SubCell"/>
</dbReference>
<dbReference type="Pfam" id="PF02028">
    <property type="entry name" value="BCCT"/>
    <property type="match status" value="1"/>
</dbReference>
<evidence type="ECO:0000256" key="9">
    <source>
        <dbReference type="SAM" id="Phobius"/>
    </source>
</evidence>
<evidence type="ECO:0000256" key="4">
    <source>
        <dbReference type="ARBA" id="ARBA00022475"/>
    </source>
</evidence>
<feature type="compositionally biased region" description="Basic residues" evidence="8">
    <location>
        <begin position="26"/>
        <end position="36"/>
    </location>
</feature>
<reference evidence="10 11" key="1">
    <citation type="submission" date="2017-02" db="EMBL/GenBank/DDBJ databases">
        <authorList>
            <person name="Peterson S.W."/>
        </authorList>
    </citation>
    <scope>NUCLEOTIDE SEQUENCE [LARGE SCALE GENOMIC DNA]</scope>
    <source>
        <strain evidence="10 11">LSP_Lj1</strain>
    </source>
</reference>
<feature type="transmembrane region" description="Helical" evidence="9">
    <location>
        <begin position="561"/>
        <end position="581"/>
    </location>
</feature>
<evidence type="ECO:0000313" key="11">
    <source>
        <dbReference type="Proteomes" id="UP000188342"/>
    </source>
</evidence>
<keyword evidence="5 9" id="KW-0812">Transmembrane</keyword>
<evidence type="ECO:0000256" key="3">
    <source>
        <dbReference type="ARBA" id="ARBA00022448"/>
    </source>
</evidence>
<keyword evidence="11" id="KW-1185">Reference proteome</keyword>
<keyword evidence="4" id="KW-1003">Cell membrane</keyword>
<dbReference type="RefSeq" id="WP_256762516.1">
    <property type="nucleotide sequence ID" value="NZ_FUKQ01000007.1"/>
</dbReference>
<feature type="transmembrane region" description="Helical" evidence="9">
    <location>
        <begin position="139"/>
        <end position="159"/>
    </location>
</feature>
<dbReference type="PANTHER" id="PTHR30047:SF7">
    <property type="entry name" value="HIGH-AFFINITY CHOLINE TRANSPORT PROTEIN"/>
    <property type="match status" value="1"/>
</dbReference>
<evidence type="ECO:0000256" key="2">
    <source>
        <dbReference type="ARBA" id="ARBA00005658"/>
    </source>
</evidence>
<keyword evidence="6 9" id="KW-1133">Transmembrane helix</keyword>
<feature type="compositionally biased region" description="Acidic residues" evidence="8">
    <location>
        <begin position="640"/>
        <end position="649"/>
    </location>
</feature>
<keyword evidence="3" id="KW-0813">Transport</keyword>
<protein>
    <submittedName>
        <fullName evidence="10">Glycine betaine transporter OpuD</fullName>
    </submittedName>
</protein>
<dbReference type="GO" id="GO:0022857">
    <property type="term" value="F:transmembrane transporter activity"/>
    <property type="evidence" value="ECO:0007669"/>
    <property type="project" value="InterPro"/>
</dbReference>
<comment type="similarity">
    <text evidence="2">Belongs to the BCCT transporter (TC 2.A.15) family.</text>
</comment>
<feature type="transmembrane region" description="Helical" evidence="9">
    <location>
        <begin position="231"/>
        <end position="249"/>
    </location>
</feature>
<dbReference type="PANTHER" id="PTHR30047">
    <property type="entry name" value="HIGH-AFFINITY CHOLINE TRANSPORT PROTEIN-RELATED"/>
    <property type="match status" value="1"/>
</dbReference>
<evidence type="ECO:0000256" key="8">
    <source>
        <dbReference type="SAM" id="MobiDB-lite"/>
    </source>
</evidence>
<accession>A0A1R4IIM2</accession>
<proteinExistence type="inferred from homology"/>
<feature type="transmembrane region" description="Helical" evidence="9">
    <location>
        <begin position="408"/>
        <end position="426"/>
    </location>
</feature>
<gene>
    <name evidence="10" type="ORF">FM114_02050</name>
</gene>
<organism evidence="10 11">
    <name type="scientific">Luteococcus japonicus LSP_Lj1</name>
    <dbReference type="NCBI Taxonomy" id="1255658"/>
    <lineage>
        <taxon>Bacteria</taxon>
        <taxon>Bacillati</taxon>
        <taxon>Actinomycetota</taxon>
        <taxon>Actinomycetes</taxon>
        <taxon>Propionibacteriales</taxon>
        <taxon>Propionibacteriaceae</taxon>
        <taxon>Luteococcus</taxon>
    </lineage>
</organism>
<feature type="transmembrane region" description="Helical" evidence="9">
    <location>
        <begin position="180"/>
        <end position="200"/>
    </location>
</feature>
<comment type="subcellular location">
    <subcellularLocation>
        <location evidence="1">Cell membrane</location>
        <topology evidence="1">Multi-pass membrane protein</topology>
    </subcellularLocation>
</comment>
<evidence type="ECO:0000256" key="5">
    <source>
        <dbReference type="ARBA" id="ARBA00022692"/>
    </source>
</evidence>
<dbReference type="AlphaFoldDB" id="A0A1R4IIM2"/>
<dbReference type="STRING" id="1255658.FM114_02050"/>
<feature type="transmembrane region" description="Helical" evidence="9">
    <location>
        <begin position="489"/>
        <end position="509"/>
    </location>
</feature>